<proteinExistence type="predicted"/>
<dbReference type="InterPro" id="IPR014971">
    <property type="entry name" value="KGK"/>
</dbReference>
<dbReference type="Pfam" id="PF08872">
    <property type="entry name" value="KGK"/>
    <property type="match status" value="1"/>
</dbReference>
<accession>A0A8J7JFB6</accession>
<dbReference type="EMBL" id="JADEWZ010000094">
    <property type="protein sequence ID" value="MBE9119185.1"/>
    <property type="molecule type" value="Genomic_DNA"/>
</dbReference>
<feature type="compositionally biased region" description="Acidic residues" evidence="1">
    <location>
        <begin position="61"/>
        <end position="71"/>
    </location>
</feature>
<feature type="region of interest" description="Disordered" evidence="1">
    <location>
        <begin position="61"/>
        <end position="80"/>
    </location>
</feature>
<sequence>MSSLWARVIKNWNKKDVLLFSDGVSAELLPVSGGGWQKGKLRLRLEFVPDSPPEENAELLLAEGEEPESDPAVEGGENLG</sequence>
<organism evidence="2 3">
    <name type="scientific">Lusitaniella coriacea LEGE 07157</name>
    <dbReference type="NCBI Taxonomy" id="945747"/>
    <lineage>
        <taxon>Bacteria</taxon>
        <taxon>Bacillati</taxon>
        <taxon>Cyanobacteriota</taxon>
        <taxon>Cyanophyceae</taxon>
        <taxon>Spirulinales</taxon>
        <taxon>Lusitaniellaceae</taxon>
        <taxon>Lusitaniella</taxon>
    </lineage>
</organism>
<comment type="caution">
    <text evidence="2">The sequence shown here is derived from an EMBL/GenBank/DDBJ whole genome shotgun (WGS) entry which is preliminary data.</text>
</comment>
<dbReference type="Proteomes" id="UP000654482">
    <property type="component" value="Unassembled WGS sequence"/>
</dbReference>
<gene>
    <name evidence="2" type="ORF">IQ249_25375</name>
</gene>
<protein>
    <submittedName>
        <fullName evidence="2">Uncharacterized protein</fullName>
    </submittedName>
</protein>
<dbReference type="AlphaFoldDB" id="A0A8J7JFB6"/>
<dbReference type="RefSeq" id="WP_194032276.1">
    <property type="nucleotide sequence ID" value="NZ_JADEWZ010000094.1"/>
</dbReference>
<evidence type="ECO:0000256" key="1">
    <source>
        <dbReference type="SAM" id="MobiDB-lite"/>
    </source>
</evidence>
<keyword evidence="3" id="KW-1185">Reference proteome</keyword>
<evidence type="ECO:0000313" key="3">
    <source>
        <dbReference type="Proteomes" id="UP000654482"/>
    </source>
</evidence>
<reference evidence="2" key="1">
    <citation type="submission" date="2020-10" db="EMBL/GenBank/DDBJ databases">
        <authorList>
            <person name="Castelo-Branco R."/>
            <person name="Eusebio N."/>
            <person name="Adriana R."/>
            <person name="Vieira A."/>
            <person name="Brugerolle De Fraissinette N."/>
            <person name="Rezende De Castro R."/>
            <person name="Schneider M.P."/>
            <person name="Vasconcelos V."/>
            <person name="Leao P.N."/>
        </authorList>
    </citation>
    <scope>NUCLEOTIDE SEQUENCE</scope>
    <source>
        <strain evidence="2">LEGE 07157</strain>
    </source>
</reference>
<name>A0A8J7JFB6_9CYAN</name>
<evidence type="ECO:0000313" key="2">
    <source>
        <dbReference type="EMBL" id="MBE9119185.1"/>
    </source>
</evidence>